<keyword evidence="3" id="KW-1185">Reference proteome</keyword>
<dbReference type="AlphaFoldDB" id="A0A926ICU7"/>
<evidence type="ECO:0000313" key="2">
    <source>
        <dbReference type="EMBL" id="MBC8577926.1"/>
    </source>
</evidence>
<organism evidence="2 3">
    <name type="scientific">Zhenhengia yiwuensis</name>
    <dbReference type="NCBI Taxonomy" id="2763666"/>
    <lineage>
        <taxon>Bacteria</taxon>
        <taxon>Bacillati</taxon>
        <taxon>Bacillota</taxon>
        <taxon>Clostridia</taxon>
        <taxon>Lachnospirales</taxon>
        <taxon>Lachnospiraceae</taxon>
        <taxon>Zhenhengia</taxon>
    </lineage>
</organism>
<comment type="caution">
    <text evidence="2">The sequence shown here is derived from an EMBL/GenBank/DDBJ whole genome shotgun (WGS) entry which is preliminary data.</text>
</comment>
<evidence type="ECO:0000313" key="3">
    <source>
        <dbReference type="Proteomes" id="UP000655830"/>
    </source>
</evidence>
<sequence>MQQLIERVNSQVTNFKVEDWFIFKMAILIVGAIIGCSFSDTCKKLRPLLIIVWVCAFTYIILRIFILEESPLKLEK</sequence>
<keyword evidence="1" id="KW-1133">Transmembrane helix</keyword>
<feature type="transmembrane region" description="Helical" evidence="1">
    <location>
        <begin position="45"/>
        <end position="66"/>
    </location>
</feature>
<reference evidence="2" key="1">
    <citation type="submission" date="2020-08" db="EMBL/GenBank/DDBJ databases">
        <title>Genome public.</title>
        <authorList>
            <person name="Liu C."/>
            <person name="Sun Q."/>
        </authorList>
    </citation>
    <scope>NUCLEOTIDE SEQUENCE</scope>
    <source>
        <strain evidence="2">NSJ-12</strain>
    </source>
</reference>
<name>A0A926ICU7_9FIRM</name>
<feature type="transmembrane region" description="Helical" evidence="1">
    <location>
        <begin position="20"/>
        <end position="38"/>
    </location>
</feature>
<evidence type="ECO:0000256" key="1">
    <source>
        <dbReference type="SAM" id="Phobius"/>
    </source>
</evidence>
<proteinExistence type="predicted"/>
<protein>
    <submittedName>
        <fullName evidence="2">Uncharacterized protein</fullName>
    </submittedName>
</protein>
<dbReference type="RefSeq" id="WP_249331069.1">
    <property type="nucleotide sequence ID" value="NZ_JACRSY010000001.1"/>
</dbReference>
<keyword evidence="1" id="KW-0812">Transmembrane</keyword>
<dbReference type="EMBL" id="JACRSY010000001">
    <property type="protein sequence ID" value="MBC8577926.1"/>
    <property type="molecule type" value="Genomic_DNA"/>
</dbReference>
<accession>A0A926ICU7</accession>
<dbReference type="Proteomes" id="UP000655830">
    <property type="component" value="Unassembled WGS sequence"/>
</dbReference>
<gene>
    <name evidence="2" type="ORF">H8718_00030</name>
</gene>
<keyword evidence="1" id="KW-0472">Membrane</keyword>